<dbReference type="Proteomes" id="UP000271227">
    <property type="component" value="Unassembled WGS sequence"/>
</dbReference>
<evidence type="ECO:0000313" key="5">
    <source>
        <dbReference type="Proteomes" id="UP000271227"/>
    </source>
</evidence>
<accession>A0A3M0C751</accession>
<feature type="region of interest" description="Disordered" evidence="2">
    <location>
        <begin position="1"/>
        <end position="22"/>
    </location>
</feature>
<dbReference type="InParanoid" id="A0A3M0C751"/>
<dbReference type="Pfam" id="PF01381">
    <property type="entry name" value="HTH_3"/>
    <property type="match status" value="1"/>
</dbReference>
<dbReference type="FunCoup" id="A0A3M0C751">
    <property type="interactions" value="9"/>
</dbReference>
<gene>
    <name evidence="4" type="ORF">BXY39_3264</name>
</gene>
<dbReference type="AlphaFoldDB" id="A0A3M0C751"/>
<feature type="compositionally biased region" description="Gly residues" evidence="2">
    <location>
        <begin position="98"/>
        <end position="109"/>
    </location>
</feature>
<dbReference type="PROSITE" id="PS50943">
    <property type="entry name" value="HTH_CROC1"/>
    <property type="match status" value="1"/>
</dbReference>
<proteinExistence type="predicted"/>
<dbReference type="GO" id="GO:0003677">
    <property type="term" value="F:DNA binding"/>
    <property type="evidence" value="ECO:0007669"/>
    <property type="project" value="UniProtKB-KW"/>
</dbReference>
<organism evidence="4 5">
    <name type="scientific">Eilatimonas milleporae</name>
    <dbReference type="NCBI Taxonomy" id="911205"/>
    <lineage>
        <taxon>Bacteria</taxon>
        <taxon>Pseudomonadati</taxon>
        <taxon>Pseudomonadota</taxon>
        <taxon>Alphaproteobacteria</taxon>
        <taxon>Kordiimonadales</taxon>
        <taxon>Kordiimonadaceae</taxon>
        <taxon>Eilatimonas</taxon>
    </lineage>
</organism>
<dbReference type="PANTHER" id="PTHR46797">
    <property type="entry name" value="HTH-TYPE TRANSCRIPTIONAL REGULATOR"/>
    <property type="match status" value="1"/>
</dbReference>
<dbReference type="InterPro" id="IPR001387">
    <property type="entry name" value="Cro/C1-type_HTH"/>
</dbReference>
<evidence type="ECO:0000256" key="1">
    <source>
        <dbReference type="ARBA" id="ARBA00023125"/>
    </source>
</evidence>
<dbReference type="InterPro" id="IPR050807">
    <property type="entry name" value="TransReg_Diox_bact_type"/>
</dbReference>
<keyword evidence="5" id="KW-1185">Reference proteome</keyword>
<comment type="caution">
    <text evidence="4">The sequence shown here is derived from an EMBL/GenBank/DDBJ whole genome shotgun (WGS) entry which is preliminary data.</text>
</comment>
<keyword evidence="1" id="KW-0238">DNA-binding</keyword>
<dbReference type="OrthoDB" id="6386497at2"/>
<dbReference type="SMART" id="SM00530">
    <property type="entry name" value="HTH_XRE"/>
    <property type="match status" value="1"/>
</dbReference>
<dbReference type="PANTHER" id="PTHR46797:SF1">
    <property type="entry name" value="METHYLPHOSPHONATE SYNTHASE"/>
    <property type="match status" value="1"/>
</dbReference>
<evidence type="ECO:0000313" key="4">
    <source>
        <dbReference type="EMBL" id="RMB02909.1"/>
    </source>
</evidence>
<dbReference type="GO" id="GO:0005829">
    <property type="term" value="C:cytosol"/>
    <property type="evidence" value="ECO:0007669"/>
    <property type="project" value="TreeGrafter"/>
</dbReference>
<evidence type="ECO:0000259" key="3">
    <source>
        <dbReference type="PROSITE" id="PS50943"/>
    </source>
</evidence>
<feature type="region of interest" description="Disordered" evidence="2">
    <location>
        <begin position="83"/>
        <end position="109"/>
    </location>
</feature>
<protein>
    <submittedName>
        <fullName evidence="4">Helix-turn-helix protein</fullName>
    </submittedName>
</protein>
<feature type="compositionally biased region" description="Basic and acidic residues" evidence="2">
    <location>
        <begin position="10"/>
        <end position="20"/>
    </location>
</feature>
<evidence type="ECO:0000256" key="2">
    <source>
        <dbReference type="SAM" id="MobiDB-lite"/>
    </source>
</evidence>
<dbReference type="CDD" id="cd00093">
    <property type="entry name" value="HTH_XRE"/>
    <property type="match status" value="1"/>
</dbReference>
<reference evidence="4 5" key="1">
    <citation type="submission" date="2018-10" db="EMBL/GenBank/DDBJ databases">
        <title>Genomic Encyclopedia of Archaeal and Bacterial Type Strains, Phase II (KMG-II): from individual species to whole genera.</title>
        <authorList>
            <person name="Goeker M."/>
        </authorList>
    </citation>
    <scope>NUCLEOTIDE SEQUENCE [LARGE SCALE GENOMIC DNA]</scope>
    <source>
        <strain evidence="4 5">DSM 25217</strain>
    </source>
</reference>
<name>A0A3M0C751_9PROT</name>
<dbReference type="EMBL" id="REFR01000014">
    <property type="protein sequence ID" value="RMB02909.1"/>
    <property type="molecule type" value="Genomic_DNA"/>
</dbReference>
<dbReference type="Gene3D" id="1.10.260.40">
    <property type="entry name" value="lambda repressor-like DNA-binding domains"/>
    <property type="match status" value="1"/>
</dbReference>
<dbReference type="InterPro" id="IPR010982">
    <property type="entry name" value="Lambda_DNA-bd_dom_sf"/>
</dbReference>
<sequence>MDIAAQMADALKKARQDKGLSQRALAKRTGMAQSHISKIEAGTTNIRMSSLAELAHALDLDVVIVPKRRVRAVHALLTADTGTDRQRPAYRLDPVGDTGTGGTGDAGQS</sequence>
<dbReference type="GO" id="GO:0003700">
    <property type="term" value="F:DNA-binding transcription factor activity"/>
    <property type="evidence" value="ECO:0007669"/>
    <property type="project" value="TreeGrafter"/>
</dbReference>
<dbReference type="SUPFAM" id="SSF47413">
    <property type="entry name" value="lambda repressor-like DNA-binding domains"/>
    <property type="match status" value="1"/>
</dbReference>
<feature type="domain" description="HTH cro/C1-type" evidence="3">
    <location>
        <begin position="11"/>
        <end position="65"/>
    </location>
</feature>
<dbReference type="RefSeq" id="WP_121939894.1">
    <property type="nucleotide sequence ID" value="NZ_REFR01000014.1"/>
</dbReference>